<evidence type="ECO:0000313" key="3">
    <source>
        <dbReference type="EMBL" id="TDU87204.1"/>
    </source>
</evidence>
<dbReference type="AlphaFoldDB" id="A0A4R7T5Y1"/>
<evidence type="ECO:0000259" key="2">
    <source>
        <dbReference type="Pfam" id="PF22725"/>
    </source>
</evidence>
<gene>
    <name evidence="3" type="ORF">EV138_0722</name>
</gene>
<dbReference type="Proteomes" id="UP000295151">
    <property type="component" value="Unassembled WGS sequence"/>
</dbReference>
<keyword evidence="4" id="KW-1185">Reference proteome</keyword>
<evidence type="ECO:0000313" key="4">
    <source>
        <dbReference type="Proteomes" id="UP000295151"/>
    </source>
</evidence>
<dbReference type="InterPro" id="IPR052515">
    <property type="entry name" value="Gfo/Idh/MocA_Oxidoreductase"/>
</dbReference>
<feature type="domain" description="GFO/IDH/MocA-like oxidoreductase" evidence="2">
    <location>
        <begin position="136"/>
        <end position="251"/>
    </location>
</feature>
<comment type="caution">
    <text evidence="3">The sequence shown here is derived from an EMBL/GenBank/DDBJ whole genome shotgun (WGS) entry which is preliminary data.</text>
</comment>
<dbReference type="OrthoDB" id="9815825at2"/>
<protein>
    <submittedName>
        <fullName evidence="3">Putative dehydrogenase</fullName>
    </submittedName>
</protein>
<dbReference type="Pfam" id="PF22725">
    <property type="entry name" value="GFO_IDH_MocA_C3"/>
    <property type="match status" value="1"/>
</dbReference>
<dbReference type="PANTHER" id="PTHR43249">
    <property type="entry name" value="UDP-N-ACETYL-2-AMINO-2-DEOXY-D-GLUCURONATE OXIDASE"/>
    <property type="match status" value="1"/>
</dbReference>
<feature type="domain" description="Gfo/Idh/MocA-like oxidoreductase N-terminal" evidence="1">
    <location>
        <begin position="7"/>
        <end position="123"/>
    </location>
</feature>
<name>A0A4R7T5Y1_9ACTN</name>
<dbReference type="SUPFAM" id="SSF55347">
    <property type="entry name" value="Glyceraldehyde-3-phosphate dehydrogenase-like, C-terminal domain"/>
    <property type="match status" value="1"/>
</dbReference>
<proteinExistence type="predicted"/>
<organism evidence="3 4">
    <name type="scientific">Kribbella voronezhensis</name>
    <dbReference type="NCBI Taxonomy" id="2512212"/>
    <lineage>
        <taxon>Bacteria</taxon>
        <taxon>Bacillati</taxon>
        <taxon>Actinomycetota</taxon>
        <taxon>Actinomycetes</taxon>
        <taxon>Propionibacteriales</taxon>
        <taxon>Kribbellaceae</taxon>
        <taxon>Kribbella</taxon>
    </lineage>
</organism>
<dbReference type="Pfam" id="PF01408">
    <property type="entry name" value="GFO_IDH_MocA"/>
    <property type="match status" value="1"/>
</dbReference>
<dbReference type="RefSeq" id="WP_133977007.1">
    <property type="nucleotide sequence ID" value="NZ_SOCE01000001.1"/>
</dbReference>
<dbReference type="Gene3D" id="3.40.50.720">
    <property type="entry name" value="NAD(P)-binding Rossmann-like Domain"/>
    <property type="match status" value="1"/>
</dbReference>
<evidence type="ECO:0000259" key="1">
    <source>
        <dbReference type="Pfam" id="PF01408"/>
    </source>
</evidence>
<dbReference type="GO" id="GO:0000166">
    <property type="term" value="F:nucleotide binding"/>
    <property type="evidence" value="ECO:0007669"/>
    <property type="project" value="InterPro"/>
</dbReference>
<dbReference type="InterPro" id="IPR036291">
    <property type="entry name" value="NAD(P)-bd_dom_sf"/>
</dbReference>
<dbReference type="Gene3D" id="3.30.360.10">
    <property type="entry name" value="Dihydrodipicolinate Reductase, domain 2"/>
    <property type="match status" value="1"/>
</dbReference>
<reference evidence="3 4" key="1">
    <citation type="submission" date="2019-03" db="EMBL/GenBank/DDBJ databases">
        <title>Genomic Encyclopedia of Type Strains, Phase III (KMG-III): the genomes of soil and plant-associated and newly described type strains.</title>
        <authorList>
            <person name="Whitman W."/>
        </authorList>
    </citation>
    <scope>NUCLEOTIDE SEQUENCE [LARGE SCALE GENOMIC DNA]</scope>
    <source>
        <strain evidence="3 4">VKM Ac-2575</strain>
    </source>
</reference>
<dbReference type="InterPro" id="IPR000683">
    <property type="entry name" value="Gfo/Idh/MocA-like_OxRdtase_N"/>
</dbReference>
<sequence>MSETIRRVAIVGTGGIATAHAQAVATQPDRARLVAAVDVDLGRAEAFAKTWDVPAAYPSLAALLAAGDVDLVLLCTPPGSHVPLAAECLAAGVDVLVEKPPTLSLNELDELLELESRSTARVICVFQHRFGSGAVRLRRLAADGLLGRPLVATCHTLWYRDDAYFAVPWRGTFEIEGGGPTMGHGIHQFDLLLSILGPWEQVTAVAARQARPTQTEDVSLALVTFANGAVASIVNSLVSARETSTLRFDYEHASVELEHLYGYTDADWTVTPAPGQEAVADAWSADAADIPSGHSAQFAAVLDAKDAGRTAPVSLADARDTMELIAAIYASAFTGKPVRRGELDAANPFSVRMDGTGAPWAT</sequence>
<dbReference type="SUPFAM" id="SSF51735">
    <property type="entry name" value="NAD(P)-binding Rossmann-fold domains"/>
    <property type="match status" value="1"/>
</dbReference>
<accession>A0A4R7T5Y1</accession>
<dbReference type="EMBL" id="SOCE01000001">
    <property type="protein sequence ID" value="TDU87204.1"/>
    <property type="molecule type" value="Genomic_DNA"/>
</dbReference>
<dbReference type="InterPro" id="IPR055170">
    <property type="entry name" value="GFO_IDH_MocA-like_dom"/>
</dbReference>
<dbReference type="PANTHER" id="PTHR43249:SF1">
    <property type="entry name" value="D-GLUCOSIDE 3-DEHYDROGENASE"/>
    <property type="match status" value="1"/>
</dbReference>